<dbReference type="Pfam" id="PF13469">
    <property type="entry name" value="Sulfotransfer_3"/>
    <property type="match status" value="1"/>
</dbReference>
<dbReference type="SUPFAM" id="SSF52540">
    <property type="entry name" value="P-loop containing nucleoside triphosphate hydrolases"/>
    <property type="match status" value="1"/>
</dbReference>
<evidence type="ECO:0000313" key="2">
    <source>
        <dbReference type="Proteomes" id="UP000297245"/>
    </source>
</evidence>
<dbReference type="OrthoDB" id="3650366at2759"/>
<evidence type="ECO:0000313" key="1">
    <source>
        <dbReference type="EMBL" id="THU83995.1"/>
    </source>
</evidence>
<dbReference type="InterPro" id="IPR027417">
    <property type="entry name" value="P-loop_NTPase"/>
</dbReference>
<dbReference type="EMBL" id="ML179630">
    <property type="protein sequence ID" value="THU83995.1"/>
    <property type="molecule type" value="Genomic_DNA"/>
</dbReference>
<keyword evidence="2" id="KW-1185">Reference proteome</keyword>
<dbReference type="Gene3D" id="3.40.50.300">
    <property type="entry name" value="P-loop containing nucleotide triphosphate hydrolases"/>
    <property type="match status" value="1"/>
</dbReference>
<reference evidence="1 2" key="1">
    <citation type="journal article" date="2019" name="Nat. Ecol. Evol.">
        <title>Megaphylogeny resolves global patterns of mushroom evolution.</title>
        <authorList>
            <person name="Varga T."/>
            <person name="Krizsan K."/>
            <person name="Foldi C."/>
            <person name="Dima B."/>
            <person name="Sanchez-Garcia M."/>
            <person name="Sanchez-Ramirez S."/>
            <person name="Szollosi G.J."/>
            <person name="Szarkandi J.G."/>
            <person name="Papp V."/>
            <person name="Albert L."/>
            <person name="Andreopoulos W."/>
            <person name="Angelini C."/>
            <person name="Antonin V."/>
            <person name="Barry K.W."/>
            <person name="Bougher N.L."/>
            <person name="Buchanan P."/>
            <person name="Buyck B."/>
            <person name="Bense V."/>
            <person name="Catcheside P."/>
            <person name="Chovatia M."/>
            <person name="Cooper J."/>
            <person name="Damon W."/>
            <person name="Desjardin D."/>
            <person name="Finy P."/>
            <person name="Geml J."/>
            <person name="Haridas S."/>
            <person name="Hughes K."/>
            <person name="Justo A."/>
            <person name="Karasinski D."/>
            <person name="Kautmanova I."/>
            <person name="Kiss B."/>
            <person name="Kocsube S."/>
            <person name="Kotiranta H."/>
            <person name="LaButti K.M."/>
            <person name="Lechner B.E."/>
            <person name="Liimatainen K."/>
            <person name="Lipzen A."/>
            <person name="Lukacs Z."/>
            <person name="Mihaltcheva S."/>
            <person name="Morgado L.N."/>
            <person name="Niskanen T."/>
            <person name="Noordeloos M.E."/>
            <person name="Ohm R.A."/>
            <person name="Ortiz-Santana B."/>
            <person name="Ovrebo C."/>
            <person name="Racz N."/>
            <person name="Riley R."/>
            <person name="Savchenko A."/>
            <person name="Shiryaev A."/>
            <person name="Soop K."/>
            <person name="Spirin V."/>
            <person name="Szebenyi C."/>
            <person name="Tomsovsky M."/>
            <person name="Tulloss R.E."/>
            <person name="Uehling J."/>
            <person name="Grigoriev I.V."/>
            <person name="Vagvolgyi C."/>
            <person name="Papp T."/>
            <person name="Martin F.M."/>
            <person name="Miettinen O."/>
            <person name="Hibbett D.S."/>
            <person name="Nagy L.G."/>
        </authorList>
    </citation>
    <scope>NUCLEOTIDE SEQUENCE [LARGE SCALE GENOMIC DNA]</scope>
    <source>
        <strain evidence="1 2">CBS 962.96</strain>
    </source>
</reference>
<organism evidence="1 2">
    <name type="scientific">Dendrothele bispora (strain CBS 962.96)</name>
    <dbReference type="NCBI Taxonomy" id="1314807"/>
    <lineage>
        <taxon>Eukaryota</taxon>
        <taxon>Fungi</taxon>
        <taxon>Dikarya</taxon>
        <taxon>Basidiomycota</taxon>
        <taxon>Agaricomycotina</taxon>
        <taxon>Agaricomycetes</taxon>
        <taxon>Agaricomycetidae</taxon>
        <taxon>Agaricales</taxon>
        <taxon>Agaricales incertae sedis</taxon>
        <taxon>Dendrothele</taxon>
    </lineage>
</organism>
<protein>
    <recommendedName>
        <fullName evidence="3">Sulfotransferase domain-containing protein</fullName>
    </recommendedName>
</protein>
<proteinExistence type="predicted"/>
<accession>A0A4V4HCN0</accession>
<name>A0A4V4HCN0_DENBC</name>
<evidence type="ECO:0008006" key="3">
    <source>
        <dbReference type="Google" id="ProtNLM"/>
    </source>
</evidence>
<sequence>MSSPPHIYVVTQARTRSHMLMKLLSTNPRLELQKPYVFAFCLVLGEGQEKIVSLEYSRGLYEQRDQLQQLCDREPELRKKHQAELEYFSELTKLTYQGELDSLQEFIAQATGENKTAVVESHAFGLVKPEILLAELGILPDRQRPLPIVNDRHLDNTSPDLVDHWPQSIPNPTILPDRMLPLFTPVILIRHPARSCASYLKMREKNHYLDFPIMVDFKWSRLIFDAYSAFYRSNPSTSAKTVIVVDSEKVVADPEGQMEKLGNLLGVDSSLFKYSWEAEVTSDDPAGNESALVILRDFLSDIKRSTGVLRQSGVSGPVDLDAEVKKWSKHAGENAGKQVKDFLESAMEDYEYLLKFIAEISTYTGETYGVQQIGDKTALGTMATFGLRENTRWTTILMAGDGFLPHLHVFRG</sequence>
<gene>
    <name evidence="1" type="ORF">K435DRAFT_843843</name>
</gene>
<dbReference type="AlphaFoldDB" id="A0A4V4HCN0"/>
<dbReference type="Proteomes" id="UP000297245">
    <property type="component" value="Unassembled WGS sequence"/>
</dbReference>